<name>A0AAE1Q1I7_9EUCA</name>
<dbReference type="AlphaFoldDB" id="A0AAE1Q1I7"/>
<evidence type="ECO:0000313" key="3">
    <source>
        <dbReference type="Proteomes" id="UP001292094"/>
    </source>
</evidence>
<evidence type="ECO:0000313" key="2">
    <source>
        <dbReference type="EMBL" id="KAK4316767.1"/>
    </source>
</evidence>
<gene>
    <name evidence="2" type="ORF">Pmani_012097</name>
</gene>
<feature type="region of interest" description="Disordered" evidence="1">
    <location>
        <begin position="201"/>
        <end position="263"/>
    </location>
</feature>
<protein>
    <submittedName>
        <fullName evidence="2">Uncharacterized protein</fullName>
    </submittedName>
</protein>
<evidence type="ECO:0000256" key="1">
    <source>
        <dbReference type="SAM" id="MobiDB-lite"/>
    </source>
</evidence>
<comment type="caution">
    <text evidence="2">The sequence shown here is derived from an EMBL/GenBank/DDBJ whole genome shotgun (WGS) entry which is preliminary data.</text>
</comment>
<keyword evidence="3" id="KW-1185">Reference proteome</keyword>
<proteinExistence type="predicted"/>
<organism evidence="2 3">
    <name type="scientific">Petrolisthes manimaculis</name>
    <dbReference type="NCBI Taxonomy" id="1843537"/>
    <lineage>
        <taxon>Eukaryota</taxon>
        <taxon>Metazoa</taxon>
        <taxon>Ecdysozoa</taxon>
        <taxon>Arthropoda</taxon>
        <taxon>Crustacea</taxon>
        <taxon>Multicrustacea</taxon>
        <taxon>Malacostraca</taxon>
        <taxon>Eumalacostraca</taxon>
        <taxon>Eucarida</taxon>
        <taxon>Decapoda</taxon>
        <taxon>Pleocyemata</taxon>
        <taxon>Anomura</taxon>
        <taxon>Galatheoidea</taxon>
        <taxon>Porcellanidae</taxon>
        <taxon>Petrolisthes</taxon>
    </lineage>
</organism>
<dbReference type="EMBL" id="JAWZYT010000986">
    <property type="protein sequence ID" value="KAK4316767.1"/>
    <property type="molecule type" value="Genomic_DNA"/>
</dbReference>
<sequence length="263" mass="28108">MGIQLWTKSETEPKQWKTGHHYTASEADTMCGPRAKGASAEISDLPTPTPTSTSLGRRNVRCVVNGVREMVGSLGRKVASDVLSLGVDIPPPYKPHKFPPLRKTGYVLKGKENMLAGKEKMLAGKGKMLSGKEKTLTGKEMDVLALSGKALALAGYWDDLAILTHNLGDLNSSLMASVVGSLVGNDRTVQDTTAKPEAHPFLQAQQQQQQQKQQHNTATVQGGEKCAPGPSQGGEKDVSVPPLTEATRKAQHAAESTKKNHAP</sequence>
<reference evidence="2" key="1">
    <citation type="submission" date="2023-11" db="EMBL/GenBank/DDBJ databases">
        <title>Genome assemblies of two species of porcelain crab, Petrolisthes cinctipes and Petrolisthes manimaculis (Anomura: Porcellanidae).</title>
        <authorList>
            <person name="Angst P."/>
        </authorList>
    </citation>
    <scope>NUCLEOTIDE SEQUENCE</scope>
    <source>
        <strain evidence="2">PB745_02</strain>
        <tissue evidence="2">Gill</tissue>
    </source>
</reference>
<feature type="compositionally biased region" description="Low complexity" evidence="1">
    <location>
        <begin position="203"/>
        <end position="214"/>
    </location>
</feature>
<dbReference type="Proteomes" id="UP001292094">
    <property type="component" value="Unassembled WGS sequence"/>
</dbReference>
<feature type="region of interest" description="Disordered" evidence="1">
    <location>
        <begin position="1"/>
        <end position="56"/>
    </location>
</feature>
<accession>A0AAE1Q1I7</accession>